<dbReference type="AlphaFoldDB" id="A0A168A2T7"/>
<dbReference type="OrthoDB" id="941679at2759"/>
<evidence type="ECO:0000256" key="6">
    <source>
        <dbReference type="ARBA" id="ARBA00022801"/>
    </source>
</evidence>
<dbReference type="InterPro" id="IPR050732">
    <property type="entry name" value="Beta-glucan_modifiers"/>
</dbReference>
<dbReference type="PANTHER" id="PTHR16631">
    <property type="entry name" value="GLUCAN 1,3-BETA-GLUCOSIDASE"/>
    <property type="match status" value="1"/>
</dbReference>
<dbReference type="PANTHER" id="PTHR16631:SF14">
    <property type="entry name" value="FAMILY 17 GLUCOSIDASE SCW10-RELATED"/>
    <property type="match status" value="1"/>
</dbReference>
<feature type="chain" id="PRO_5007895165" evidence="7">
    <location>
        <begin position="20"/>
        <end position="420"/>
    </location>
</feature>
<proteinExistence type="inferred from homology"/>
<dbReference type="GO" id="GO:0009277">
    <property type="term" value="C:fungal-type cell wall"/>
    <property type="evidence" value="ECO:0007669"/>
    <property type="project" value="TreeGrafter"/>
</dbReference>
<gene>
    <name evidence="8" type="ORF">AAL_05779</name>
</gene>
<accession>A0A168A2T7</accession>
<dbReference type="Proteomes" id="UP000078544">
    <property type="component" value="Unassembled WGS sequence"/>
</dbReference>
<dbReference type="GO" id="GO:0009986">
    <property type="term" value="C:cell surface"/>
    <property type="evidence" value="ECO:0007669"/>
    <property type="project" value="TreeGrafter"/>
</dbReference>
<dbReference type="Gene3D" id="3.20.20.80">
    <property type="entry name" value="Glycosidases"/>
    <property type="match status" value="2"/>
</dbReference>
<evidence type="ECO:0000313" key="9">
    <source>
        <dbReference type="Proteomes" id="UP000078544"/>
    </source>
</evidence>
<evidence type="ECO:0000256" key="7">
    <source>
        <dbReference type="SAM" id="SignalP"/>
    </source>
</evidence>
<keyword evidence="4" id="KW-0964">Secreted</keyword>
<keyword evidence="3" id="KW-0134">Cell wall</keyword>
<reference evidence="8 9" key="1">
    <citation type="journal article" date="2016" name="Genome Biol. Evol.">
        <title>Divergent and convergent evolution of fungal pathogenicity.</title>
        <authorList>
            <person name="Shang Y."/>
            <person name="Xiao G."/>
            <person name="Zheng P."/>
            <person name="Cen K."/>
            <person name="Zhan S."/>
            <person name="Wang C."/>
        </authorList>
    </citation>
    <scope>NUCLEOTIDE SEQUENCE [LARGE SCALE GENOMIC DNA]</scope>
    <source>
        <strain evidence="8 9">RCEF 2490</strain>
    </source>
</reference>
<comment type="similarity">
    <text evidence="2">Belongs to the glycosyl hydrolase 17 family.</text>
</comment>
<sequence>MGLCGVLCLSFWLAQLLTAQPTGNPHVHQEDSEMPDLVIYDSKVASATRVREVIVWADQAGEPVGTATESILLLPGSLIPNEASDSPNLSASMAPHCTQSLLTPSSAARILDDSKPVTIAPPASYSPSVASKVTKTPDEQDVGQLEDSITGPTAFESFGVSYSPYRADQGCKTQQDVDNDFQRMNGSYSLVRVYGTDCNQVPLVYAAAKTHGMKLFLGIWNPSTLQKEASDIIAGVDGDWNKVDTISVGNELVNNGAASPQDLIRAMAEARSIFRAAGFSGPVVTVDTFTAAMAHPELCEASDYCAINAHAFFDGTIQAPQAGLWLRDTVSRIRSSQSGNKRIVVTETGWPTGGVANGVAVPGLQNQKAALGSIRESFSKDPRNVILFSAFNDMWKKKTMATFEADQYWGIDGAVSSCDQ</sequence>
<evidence type="ECO:0000256" key="2">
    <source>
        <dbReference type="ARBA" id="ARBA00008773"/>
    </source>
</evidence>
<evidence type="ECO:0000256" key="1">
    <source>
        <dbReference type="ARBA" id="ARBA00004191"/>
    </source>
</evidence>
<dbReference type="GO" id="GO:0042973">
    <property type="term" value="F:glucan endo-1,3-beta-D-glucosidase activity"/>
    <property type="evidence" value="ECO:0007669"/>
    <property type="project" value="TreeGrafter"/>
</dbReference>
<keyword evidence="5 7" id="KW-0732">Signal</keyword>
<organism evidence="8 9">
    <name type="scientific">Moelleriella libera RCEF 2490</name>
    <dbReference type="NCBI Taxonomy" id="1081109"/>
    <lineage>
        <taxon>Eukaryota</taxon>
        <taxon>Fungi</taxon>
        <taxon>Dikarya</taxon>
        <taxon>Ascomycota</taxon>
        <taxon>Pezizomycotina</taxon>
        <taxon>Sordariomycetes</taxon>
        <taxon>Hypocreomycetidae</taxon>
        <taxon>Hypocreales</taxon>
        <taxon>Clavicipitaceae</taxon>
        <taxon>Moelleriella</taxon>
    </lineage>
</organism>
<feature type="signal peptide" evidence="7">
    <location>
        <begin position="1"/>
        <end position="19"/>
    </location>
</feature>
<protein>
    <submittedName>
        <fullName evidence="8">Cell wall glucanase</fullName>
    </submittedName>
</protein>
<evidence type="ECO:0000256" key="5">
    <source>
        <dbReference type="ARBA" id="ARBA00022729"/>
    </source>
</evidence>
<comment type="subcellular location">
    <subcellularLocation>
        <location evidence="1">Secreted</location>
        <location evidence="1">Cell wall</location>
    </subcellularLocation>
</comment>
<dbReference type="STRING" id="1081109.A0A168A2T7"/>
<keyword evidence="9" id="KW-1185">Reference proteome</keyword>
<evidence type="ECO:0000313" key="8">
    <source>
        <dbReference type="EMBL" id="KZZ93394.1"/>
    </source>
</evidence>
<dbReference type="PROSITE" id="PS00587">
    <property type="entry name" value="GLYCOSYL_HYDROL_F17"/>
    <property type="match status" value="1"/>
</dbReference>
<evidence type="ECO:0000256" key="3">
    <source>
        <dbReference type="ARBA" id="ARBA00022512"/>
    </source>
</evidence>
<comment type="caution">
    <text evidence="8">The sequence shown here is derived from an EMBL/GenBank/DDBJ whole genome shotgun (WGS) entry which is preliminary data.</text>
</comment>
<dbReference type="GO" id="GO:0005576">
    <property type="term" value="C:extracellular region"/>
    <property type="evidence" value="ECO:0007669"/>
    <property type="project" value="TreeGrafter"/>
</dbReference>
<dbReference type="SUPFAM" id="SSF51445">
    <property type="entry name" value="(Trans)glycosidases"/>
    <property type="match status" value="1"/>
</dbReference>
<dbReference type="GO" id="GO:0005975">
    <property type="term" value="P:carbohydrate metabolic process"/>
    <property type="evidence" value="ECO:0007669"/>
    <property type="project" value="InterPro"/>
</dbReference>
<evidence type="ECO:0000256" key="4">
    <source>
        <dbReference type="ARBA" id="ARBA00022525"/>
    </source>
</evidence>
<keyword evidence="6" id="KW-0378">Hydrolase</keyword>
<dbReference type="EMBL" id="AZGY01000013">
    <property type="protein sequence ID" value="KZZ93394.1"/>
    <property type="molecule type" value="Genomic_DNA"/>
</dbReference>
<name>A0A168A2T7_9HYPO</name>
<dbReference type="InterPro" id="IPR000490">
    <property type="entry name" value="Glyco_hydro_17"/>
</dbReference>
<dbReference type="InterPro" id="IPR017853">
    <property type="entry name" value="GH"/>
</dbReference>
<dbReference type="GO" id="GO:0071555">
    <property type="term" value="P:cell wall organization"/>
    <property type="evidence" value="ECO:0007669"/>
    <property type="project" value="TreeGrafter"/>
</dbReference>